<dbReference type="EMBL" id="DWYS01000039">
    <property type="protein sequence ID" value="HJB06823.1"/>
    <property type="molecule type" value="Genomic_DNA"/>
</dbReference>
<feature type="domain" description="PurM-like C-terminal" evidence="1">
    <location>
        <begin position="15"/>
        <end position="169"/>
    </location>
</feature>
<dbReference type="Pfam" id="PF02769">
    <property type="entry name" value="AIRS_C"/>
    <property type="match status" value="1"/>
</dbReference>
<evidence type="ECO:0000313" key="2">
    <source>
        <dbReference type="EMBL" id="HJB06823.1"/>
    </source>
</evidence>
<proteinExistence type="predicted"/>
<protein>
    <submittedName>
        <fullName evidence="2">AIR synthase</fullName>
    </submittedName>
</protein>
<dbReference type="SUPFAM" id="SSF56042">
    <property type="entry name" value="PurM C-terminal domain-like"/>
    <property type="match status" value="1"/>
</dbReference>
<dbReference type="PANTHER" id="PTHR30303:SF4">
    <property type="entry name" value="HYDROGENASE EXPRESSION_FORMATION PROTEIN HYPE"/>
    <property type="match status" value="1"/>
</dbReference>
<name>A0A9D2L6D0_9FIRM</name>
<reference evidence="2" key="2">
    <citation type="submission" date="2021-04" db="EMBL/GenBank/DDBJ databases">
        <authorList>
            <person name="Gilroy R."/>
        </authorList>
    </citation>
    <scope>NUCLEOTIDE SEQUENCE</scope>
    <source>
        <strain evidence="2">CHK188-4685</strain>
    </source>
</reference>
<dbReference type="InterPro" id="IPR010918">
    <property type="entry name" value="PurM-like_C_dom"/>
</dbReference>
<dbReference type="Proteomes" id="UP000886804">
    <property type="component" value="Unassembled WGS sequence"/>
</dbReference>
<dbReference type="Gene3D" id="3.90.650.10">
    <property type="entry name" value="PurM-like C-terminal domain"/>
    <property type="match status" value="1"/>
</dbReference>
<reference evidence="2" key="1">
    <citation type="journal article" date="2021" name="PeerJ">
        <title>Extensive microbial diversity within the chicken gut microbiome revealed by metagenomics and culture.</title>
        <authorList>
            <person name="Gilroy R."/>
            <person name="Ravi A."/>
            <person name="Getino M."/>
            <person name="Pursley I."/>
            <person name="Horton D.L."/>
            <person name="Alikhan N.F."/>
            <person name="Baker D."/>
            <person name="Gharbi K."/>
            <person name="Hall N."/>
            <person name="Watson M."/>
            <person name="Adriaenssens E.M."/>
            <person name="Foster-Nyarko E."/>
            <person name="Jarju S."/>
            <person name="Secka A."/>
            <person name="Antonio M."/>
            <person name="Oren A."/>
            <person name="Chaudhuri R.R."/>
            <person name="La Ragione R."/>
            <person name="Hildebrand F."/>
            <person name="Pallen M.J."/>
        </authorList>
    </citation>
    <scope>NUCLEOTIDE SEQUENCE</scope>
    <source>
        <strain evidence="2">CHK188-4685</strain>
    </source>
</reference>
<evidence type="ECO:0000259" key="1">
    <source>
        <dbReference type="Pfam" id="PF02769"/>
    </source>
</evidence>
<dbReference type="PANTHER" id="PTHR30303">
    <property type="entry name" value="HYDROGENASE ISOENZYMES FORMATION PROTEIN HYPE"/>
    <property type="match status" value="1"/>
</dbReference>
<evidence type="ECO:0000313" key="3">
    <source>
        <dbReference type="Proteomes" id="UP000886804"/>
    </source>
</evidence>
<dbReference type="GO" id="GO:0051604">
    <property type="term" value="P:protein maturation"/>
    <property type="evidence" value="ECO:0007669"/>
    <property type="project" value="TreeGrafter"/>
</dbReference>
<gene>
    <name evidence="2" type="ORF">H9716_03045</name>
</gene>
<dbReference type="InterPro" id="IPR011854">
    <property type="entry name" value="HypE"/>
</dbReference>
<accession>A0A9D2L6D0</accession>
<dbReference type="AlphaFoldDB" id="A0A9D2L6D0"/>
<dbReference type="InterPro" id="IPR036676">
    <property type="entry name" value="PurM-like_C_sf"/>
</dbReference>
<comment type="caution">
    <text evidence="2">The sequence shown here is derived from an EMBL/GenBank/DDBJ whole genome shotgun (WGS) entry which is preliminary data.</text>
</comment>
<sequence>MKQEELEERKSAVRPGQDLIMAGLAGFEGTRRIAGLHKEELRQRFSPVFLEDQLTRGLEAEETLRRFLAGGTLPVPEREISAWEAVGEGGVLAALWNFSGKMEAGIEFDLKKIPVRQITVEVSELFHLNPYRLLSAGAFVAAADNGARAAECLGQMGIPAAVIGRVTEGIARRMFHGGQEAGFLERPQPDEIEKVIKRRV</sequence>
<organism evidence="2 3">
    <name type="scientific">Candidatus Enterocloster faecavium</name>
    <dbReference type="NCBI Taxonomy" id="2838560"/>
    <lineage>
        <taxon>Bacteria</taxon>
        <taxon>Bacillati</taxon>
        <taxon>Bacillota</taxon>
        <taxon>Clostridia</taxon>
        <taxon>Lachnospirales</taxon>
        <taxon>Lachnospiraceae</taxon>
        <taxon>Enterocloster</taxon>
    </lineage>
</organism>